<evidence type="ECO:0000259" key="11">
    <source>
        <dbReference type="Pfam" id="PF02518"/>
    </source>
</evidence>
<dbReference type="Gene3D" id="1.20.5.1930">
    <property type="match status" value="1"/>
</dbReference>
<keyword evidence="6 13" id="KW-0418">Kinase</keyword>
<feature type="transmembrane region" description="Helical" evidence="10">
    <location>
        <begin position="117"/>
        <end position="136"/>
    </location>
</feature>
<evidence type="ECO:0000313" key="14">
    <source>
        <dbReference type="Proteomes" id="UP001596074"/>
    </source>
</evidence>
<evidence type="ECO:0000256" key="2">
    <source>
        <dbReference type="ARBA" id="ARBA00012438"/>
    </source>
</evidence>
<feature type="transmembrane region" description="Helical" evidence="10">
    <location>
        <begin position="188"/>
        <end position="204"/>
    </location>
</feature>
<keyword evidence="4" id="KW-0808">Transferase</keyword>
<dbReference type="InterPro" id="IPR050482">
    <property type="entry name" value="Sensor_HK_TwoCompSys"/>
</dbReference>
<dbReference type="InterPro" id="IPR011712">
    <property type="entry name" value="Sig_transdc_His_kin_sub3_dim/P"/>
</dbReference>
<feature type="domain" description="Histidine kinase/HSP90-like ATPase" evidence="11">
    <location>
        <begin position="351"/>
        <end position="443"/>
    </location>
</feature>
<gene>
    <name evidence="13" type="ORF">ACFPZN_31610</name>
</gene>
<keyword evidence="10" id="KW-1133">Transmembrane helix</keyword>
<dbReference type="InterPro" id="IPR003594">
    <property type="entry name" value="HATPase_dom"/>
</dbReference>
<sequence>MTSENGDGAAATFRLLTRPAAWPVAALVTGRADPPPAGRPWPSWLGWTRRFGAQRVPYDLALQVTDLIIAVAVMFGTYSLLQSQAAKTEPYTPHWYLMVCSIALAAPAALRQRHPLGAFRLSAFALVLTALHGWMLDSPKDMPYVPGGVFVMILCLYSVAVRCPRGVTAGAGLVLFVGGFFIDERSSFGAAALALVPLLTGYLVRQRHLASRELAERDQAAQRELAEQERRHRDTEAVLKERQRIARELHDVVAHHMSMIAIQAEAAPYTVPEVPDKIRSDLAEIRATALDALTEMRRILGVLRSEEGVETAPQPGLERLDSLLAGTHGSGLSIHTKVVGELERVPQGVGITAYRILQEALSNAMRHAPGSRVDVELIQKEGILLLSVINGPPATSEPSALSAPGSGHGLLGMRERAAMLGGGLTANPTPEGGFAVTATLPLGREA</sequence>
<dbReference type="SUPFAM" id="SSF55874">
    <property type="entry name" value="ATPase domain of HSP90 chaperone/DNA topoisomerase II/histidine kinase"/>
    <property type="match status" value="1"/>
</dbReference>
<organism evidence="13 14">
    <name type="scientific">Actinomadura rugatobispora</name>
    <dbReference type="NCBI Taxonomy" id="1994"/>
    <lineage>
        <taxon>Bacteria</taxon>
        <taxon>Bacillati</taxon>
        <taxon>Actinomycetota</taxon>
        <taxon>Actinomycetes</taxon>
        <taxon>Streptosporangiales</taxon>
        <taxon>Thermomonosporaceae</taxon>
        <taxon>Actinomadura</taxon>
    </lineage>
</organism>
<evidence type="ECO:0000256" key="6">
    <source>
        <dbReference type="ARBA" id="ARBA00022777"/>
    </source>
</evidence>
<keyword evidence="7" id="KW-0067">ATP-binding</keyword>
<feature type="transmembrane region" description="Helical" evidence="10">
    <location>
        <begin position="142"/>
        <end position="159"/>
    </location>
</feature>
<accession>A0ABW1AAF1</accession>
<reference evidence="14" key="1">
    <citation type="journal article" date="2019" name="Int. J. Syst. Evol. Microbiol.">
        <title>The Global Catalogue of Microorganisms (GCM) 10K type strain sequencing project: providing services to taxonomists for standard genome sequencing and annotation.</title>
        <authorList>
            <consortium name="The Broad Institute Genomics Platform"/>
            <consortium name="The Broad Institute Genome Sequencing Center for Infectious Disease"/>
            <person name="Wu L."/>
            <person name="Ma J."/>
        </authorList>
    </citation>
    <scope>NUCLEOTIDE SEQUENCE [LARGE SCALE GENOMIC DNA]</scope>
    <source>
        <strain evidence="14">KCTC 42087</strain>
    </source>
</reference>
<feature type="domain" description="Signal transduction histidine kinase subgroup 3 dimerisation and phosphoacceptor" evidence="12">
    <location>
        <begin position="241"/>
        <end position="306"/>
    </location>
</feature>
<evidence type="ECO:0000259" key="12">
    <source>
        <dbReference type="Pfam" id="PF07730"/>
    </source>
</evidence>
<keyword evidence="3" id="KW-0597">Phosphoprotein</keyword>
<dbReference type="EC" id="2.7.13.3" evidence="2"/>
<dbReference type="RefSeq" id="WP_378285931.1">
    <property type="nucleotide sequence ID" value="NZ_JBHSON010000051.1"/>
</dbReference>
<comment type="caution">
    <text evidence="13">The sequence shown here is derived from an EMBL/GenBank/DDBJ whole genome shotgun (WGS) entry which is preliminary data.</text>
</comment>
<name>A0ABW1AAF1_9ACTN</name>
<dbReference type="CDD" id="cd16917">
    <property type="entry name" value="HATPase_UhpB-NarQ-NarX-like"/>
    <property type="match status" value="1"/>
</dbReference>
<evidence type="ECO:0000256" key="9">
    <source>
        <dbReference type="SAM" id="Coils"/>
    </source>
</evidence>
<dbReference type="Pfam" id="PF07730">
    <property type="entry name" value="HisKA_3"/>
    <property type="match status" value="1"/>
</dbReference>
<keyword evidence="14" id="KW-1185">Reference proteome</keyword>
<evidence type="ECO:0000256" key="1">
    <source>
        <dbReference type="ARBA" id="ARBA00000085"/>
    </source>
</evidence>
<evidence type="ECO:0000256" key="7">
    <source>
        <dbReference type="ARBA" id="ARBA00022840"/>
    </source>
</evidence>
<keyword evidence="5" id="KW-0547">Nucleotide-binding</keyword>
<keyword evidence="9" id="KW-0175">Coiled coil</keyword>
<keyword evidence="10" id="KW-0812">Transmembrane</keyword>
<comment type="catalytic activity">
    <reaction evidence="1">
        <text>ATP + protein L-histidine = ADP + protein N-phospho-L-histidine.</text>
        <dbReference type="EC" id="2.7.13.3"/>
    </reaction>
</comment>
<evidence type="ECO:0000256" key="10">
    <source>
        <dbReference type="SAM" id="Phobius"/>
    </source>
</evidence>
<dbReference type="PANTHER" id="PTHR24421:SF10">
    <property type="entry name" value="NITRATE_NITRITE SENSOR PROTEIN NARQ"/>
    <property type="match status" value="1"/>
</dbReference>
<protein>
    <recommendedName>
        <fullName evidence="2">histidine kinase</fullName>
        <ecNumber evidence="2">2.7.13.3</ecNumber>
    </recommendedName>
</protein>
<dbReference type="Proteomes" id="UP001596074">
    <property type="component" value="Unassembled WGS sequence"/>
</dbReference>
<evidence type="ECO:0000256" key="3">
    <source>
        <dbReference type="ARBA" id="ARBA00022553"/>
    </source>
</evidence>
<evidence type="ECO:0000256" key="5">
    <source>
        <dbReference type="ARBA" id="ARBA00022741"/>
    </source>
</evidence>
<keyword evidence="10" id="KW-0472">Membrane</keyword>
<evidence type="ECO:0000313" key="13">
    <source>
        <dbReference type="EMBL" id="MFC5750195.1"/>
    </source>
</evidence>
<dbReference type="PANTHER" id="PTHR24421">
    <property type="entry name" value="NITRATE/NITRITE SENSOR PROTEIN NARX-RELATED"/>
    <property type="match status" value="1"/>
</dbReference>
<dbReference type="Gene3D" id="3.30.565.10">
    <property type="entry name" value="Histidine kinase-like ATPase, C-terminal domain"/>
    <property type="match status" value="1"/>
</dbReference>
<feature type="transmembrane region" description="Helical" evidence="10">
    <location>
        <begin position="93"/>
        <end position="110"/>
    </location>
</feature>
<feature type="transmembrane region" description="Helical" evidence="10">
    <location>
        <begin position="166"/>
        <end position="182"/>
    </location>
</feature>
<dbReference type="GO" id="GO:0016301">
    <property type="term" value="F:kinase activity"/>
    <property type="evidence" value="ECO:0007669"/>
    <property type="project" value="UniProtKB-KW"/>
</dbReference>
<dbReference type="EMBL" id="JBHSON010000051">
    <property type="protein sequence ID" value="MFC5750195.1"/>
    <property type="molecule type" value="Genomic_DNA"/>
</dbReference>
<feature type="coiled-coil region" evidence="9">
    <location>
        <begin position="211"/>
        <end position="238"/>
    </location>
</feature>
<proteinExistence type="predicted"/>
<evidence type="ECO:0000256" key="4">
    <source>
        <dbReference type="ARBA" id="ARBA00022679"/>
    </source>
</evidence>
<dbReference type="Pfam" id="PF02518">
    <property type="entry name" value="HATPase_c"/>
    <property type="match status" value="1"/>
</dbReference>
<evidence type="ECO:0000256" key="8">
    <source>
        <dbReference type="ARBA" id="ARBA00023012"/>
    </source>
</evidence>
<feature type="transmembrane region" description="Helical" evidence="10">
    <location>
        <begin position="60"/>
        <end position="81"/>
    </location>
</feature>
<dbReference type="InterPro" id="IPR036890">
    <property type="entry name" value="HATPase_C_sf"/>
</dbReference>
<keyword evidence="8" id="KW-0902">Two-component regulatory system</keyword>